<dbReference type="Gene3D" id="3.30.1360.10">
    <property type="entry name" value="RNA polymerase, RBP11-like subunit"/>
    <property type="match status" value="1"/>
</dbReference>
<evidence type="ECO:0000256" key="1">
    <source>
        <dbReference type="ARBA" id="ARBA00007123"/>
    </source>
</evidence>
<protein>
    <recommendedName>
        <fullName evidence="3 11">DNA-directed RNA polymerase subunit alpha</fullName>
        <shortName evidence="11">RNAP subunit alpha</shortName>
        <ecNumber evidence="2 11">2.7.7.6</ecNumber>
    </recommendedName>
    <alternativeName>
        <fullName evidence="9 11">RNA polymerase subunit alpha</fullName>
    </alternativeName>
    <alternativeName>
        <fullName evidence="8 11">Transcriptase subunit alpha</fullName>
    </alternativeName>
</protein>
<dbReference type="SUPFAM" id="SSF55257">
    <property type="entry name" value="RBP11-like subunits of RNA polymerase"/>
    <property type="match status" value="1"/>
</dbReference>
<dbReference type="InterPro" id="IPR036603">
    <property type="entry name" value="RBP11-like"/>
</dbReference>
<keyword evidence="4 11" id="KW-0240">DNA-directed RNA polymerase</keyword>
<evidence type="ECO:0000256" key="7">
    <source>
        <dbReference type="ARBA" id="ARBA00023163"/>
    </source>
</evidence>
<dbReference type="Pfam" id="PF01000">
    <property type="entry name" value="RNA_pol_A_bac"/>
    <property type="match status" value="1"/>
</dbReference>
<dbReference type="CDD" id="cd06928">
    <property type="entry name" value="RNAP_alpha_NTD"/>
    <property type="match status" value="1"/>
</dbReference>
<dbReference type="SUPFAM" id="SSF56553">
    <property type="entry name" value="Insert subdomain of RNA polymerase alpha subunit"/>
    <property type="match status" value="1"/>
</dbReference>
<evidence type="ECO:0000256" key="9">
    <source>
        <dbReference type="ARBA" id="ARBA00033070"/>
    </source>
</evidence>
<accession>A0A2M7W0W6</accession>
<organism evidence="13 14">
    <name type="scientific">Candidatus Dojkabacteria bacterium CG_4_10_14_0_2_um_filter_Dojkabacteria_WS6_41_15</name>
    <dbReference type="NCBI Taxonomy" id="2014249"/>
    <lineage>
        <taxon>Bacteria</taxon>
        <taxon>Candidatus Dojkabacteria</taxon>
    </lineage>
</organism>
<dbReference type="InterPro" id="IPR036643">
    <property type="entry name" value="RNApol_insert_sf"/>
</dbReference>
<dbReference type="Proteomes" id="UP000228952">
    <property type="component" value="Unassembled WGS sequence"/>
</dbReference>
<dbReference type="GO" id="GO:0003899">
    <property type="term" value="F:DNA-directed RNA polymerase activity"/>
    <property type="evidence" value="ECO:0007669"/>
    <property type="project" value="UniProtKB-UniRule"/>
</dbReference>
<dbReference type="SMART" id="SM00662">
    <property type="entry name" value="RPOLD"/>
    <property type="match status" value="1"/>
</dbReference>
<dbReference type="HAMAP" id="MF_00059">
    <property type="entry name" value="RNApol_bact_RpoA"/>
    <property type="match status" value="1"/>
</dbReference>
<evidence type="ECO:0000256" key="10">
    <source>
        <dbReference type="ARBA" id="ARBA00048552"/>
    </source>
</evidence>
<evidence type="ECO:0000256" key="4">
    <source>
        <dbReference type="ARBA" id="ARBA00022478"/>
    </source>
</evidence>
<dbReference type="EMBL" id="PFQB01000110">
    <property type="protein sequence ID" value="PJA12541.1"/>
    <property type="molecule type" value="Genomic_DNA"/>
</dbReference>
<dbReference type="GO" id="GO:0000428">
    <property type="term" value="C:DNA-directed RNA polymerase complex"/>
    <property type="evidence" value="ECO:0007669"/>
    <property type="project" value="UniProtKB-KW"/>
</dbReference>
<dbReference type="GO" id="GO:0005737">
    <property type="term" value="C:cytoplasm"/>
    <property type="evidence" value="ECO:0007669"/>
    <property type="project" value="UniProtKB-ARBA"/>
</dbReference>
<evidence type="ECO:0000256" key="6">
    <source>
        <dbReference type="ARBA" id="ARBA00022695"/>
    </source>
</evidence>
<evidence type="ECO:0000313" key="14">
    <source>
        <dbReference type="Proteomes" id="UP000228952"/>
    </source>
</evidence>
<proteinExistence type="inferred from homology"/>
<dbReference type="AlphaFoldDB" id="A0A2M7W0W6"/>
<name>A0A2M7W0W6_9BACT</name>
<evidence type="ECO:0000259" key="12">
    <source>
        <dbReference type="SMART" id="SM00662"/>
    </source>
</evidence>
<comment type="similarity">
    <text evidence="1 11">Belongs to the RNA polymerase alpha chain family.</text>
</comment>
<comment type="subunit">
    <text evidence="11">Homodimer. The RNAP catalytic core consists of 2 alpha, 1 beta, 1 beta' and 1 omega subunit. When a sigma factor is associated with the core the holoenzyme is formed, which can initiate transcription.</text>
</comment>
<gene>
    <name evidence="11 13" type="primary">rpoA</name>
    <name evidence="13" type="ORF">COX64_04500</name>
</gene>
<dbReference type="GO" id="GO:0003677">
    <property type="term" value="F:DNA binding"/>
    <property type="evidence" value="ECO:0007669"/>
    <property type="project" value="UniProtKB-UniRule"/>
</dbReference>
<comment type="catalytic activity">
    <reaction evidence="10 11">
        <text>RNA(n) + a ribonucleoside 5'-triphosphate = RNA(n+1) + diphosphate</text>
        <dbReference type="Rhea" id="RHEA:21248"/>
        <dbReference type="Rhea" id="RHEA-COMP:14527"/>
        <dbReference type="Rhea" id="RHEA-COMP:17342"/>
        <dbReference type="ChEBI" id="CHEBI:33019"/>
        <dbReference type="ChEBI" id="CHEBI:61557"/>
        <dbReference type="ChEBI" id="CHEBI:140395"/>
        <dbReference type="EC" id="2.7.7.6"/>
    </reaction>
</comment>
<dbReference type="GO" id="GO:0046983">
    <property type="term" value="F:protein dimerization activity"/>
    <property type="evidence" value="ECO:0007669"/>
    <property type="project" value="InterPro"/>
</dbReference>
<dbReference type="NCBIfam" id="TIGR02027">
    <property type="entry name" value="rpoA"/>
    <property type="match status" value="1"/>
</dbReference>
<comment type="caution">
    <text evidence="13">The sequence shown here is derived from an EMBL/GenBank/DDBJ whole genome shotgun (WGS) entry which is preliminary data.</text>
</comment>
<dbReference type="Pfam" id="PF01193">
    <property type="entry name" value="RNA_pol_L"/>
    <property type="match status" value="1"/>
</dbReference>
<feature type="region of interest" description="Alpha N-terminal domain (alpha-NTD)" evidence="11">
    <location>
        <begin position="1"/>
        <end position="231"/>
    </location>
</feature>
<dbReference type="GO" id="GO:0006351">
    <property type="term" value="P:DNA-templated transcription"/>
    <property type="evidence" value="ECO:0007669"/>
    <property type="project" value="UniProtKB-UniRule"/>
</dbReference>
<keyword evidence="5 11" id="KW-0808">Transferase</keyword>
<evidence type="ECO:0000313" key="13">
    <source>
        <dbReference type="EMBL" id="PJA12541.1"/>
    </source>
</evidence>
<dbReference type="Gene3D" id="2.170.120.12">
    <property type="entry name" value="DNA-directed RNA polymerase, insert domain"/>
    <property type="match status" value="1"/>
</dbReference>
<keyword evidence="7 11" id="KW-0804">Transcription</keyword>
<feature type="domain" description="DNA-directed RNA polymerase RpoA/D/Rpb3-type" evidence="12">
    <location>
        <begin position="20"/>
        <end position="227"/>
    </location>
</feature>
<evidence type="ECO:0000256" key="2">
    <source>
        <dbReference type="ARBA" id="ARBA00012418"/>
    </source>
</evidence>
<comment type="function">
    <text evidence="11">DNA-dependent RNA polymerase catalyzes the transcription of DNA into RNA using the four ribonucleoside triphosphates as substrates.</text>
</comment>
<comment type="domain">
    <text evidence="11">The N-terminal domain is essential for RNAP assembly and basal transcription, whereas the C-terminal domain is involved in interaction with transcriptional regulators and with upstream promoter elements.</text>
</comment>
<reference evidence="14" key="1">
    <citation type="submission" date="2017-09" db="EMBL/GenBank/DDBJ databases">
        <title>Depth-based differentiation of microbial function through sediment-hosted aquifers and enrichment of novel symbionts in the deep terrestrial subsurface.</title>
        <authorList>
            <person name="Probst A.J."/>
            <person name="Ladd B."/>
            <person name="Jarett J.K."/>
            <person name="Geller-Mcgrath D.E."/>
            <person name="Sieber C.M.K."/>
            <person name="Emerson J.B."/>
            <person name="Anantharaman K."/>
            <person name="Thomas B.C."/>
            <person name="Malmstrom R."/>
            <person name="Stieglmeier M."/>
            <person name="Klingl A."/>
            <person name="Woyke T."/>
            <person name="Ryan C.M."/>
            <person name="Banfield J.F."/>
        </authorList>
    </citation>
    <scope>NUCLEOTIDE SEQUENCE [LARGE SCALE GENOMIC DNA]</scope>
</reference>
<dbReference type="EC" id="2.7.7.6" evidence="2 11"/>
<dbReference type="FunFam" id="2.170.120.12:FF:000001">
    <property type="entry name" value="DNA-directed RNA polymerase subunit alpha"/>
    <property type="match status" value="1"/>
</dbReference>
<sequence length="315" mass="34076">MLDFSGITLTKLTEKEVGTIATFEIGPLPKGYGNTLGNAMRRIMLSSLEGSAITSVRINNLTHEYTTIPGVKQNVLDIVLRLKNIRIKIDGKETSAVLTLSKKGKGVIKAKDLVAGKGVEIVNKDYVIAEITDDSTTLSFEAIVEKGVGYKRADESLRDEIGRIPVDTLFSPVRLVEFTVLPTRKGSQADLDKVVMSITTDGTVTPEDAISQAGGILRSFFGQAAVVFGSETEEAPKVETSAMTNWKVSELGLDAKAVAKLEAAKVETLSEVAAQPKTFYSKDLKFTAKQVKELSVLLEQYNLGFAKNAKKSKKA</sequence>
<evidence type="ECO:0000256" key="11">
    <source>
        <dbReference type="HAMAP-Rule" id="MF_00059"/>
    </source>
</evidence>
<evidence type="ECO:0000256" key="5">
    <source>
        <dbReference type="ARBA" id="ARBA00022679"/>
    </source>
</evidence>
<evidence type="ECO:0000256" key="8">
    <source>
        <dbReference type="ARBA" id="ARBA00032524"/>
    </source>
</evidence>
<dbReference type="InterPro" id="IPR011263">
    <property type="entry name" value="DNA-dir_RNA_pol_RpoA/D/Rpb3"/>
</dbReference>
<dbReference type="InterPro" id="IPR011262">
    <property type="entry name" value="DNA-dir_RNA_pol_insert"/>
</dbReference>
<keyword evidence="6 11" id="KW-0548">Nucleotidyltransferase</keyword>
<feature type="region of interest" description="Alpha C-terminal domain (alpha-CTD)" evidence="11">
    <location>
        <begin position="240"/>
        <end position="315"/>
    </location>
</feature>
<dbReference type="InterPro" id="IPR011773">
    <property type="entry name" value="DNA-dir_RpoA"/>
</dbReference>
<evidence type="ECO:0000256" key="3">
    <source>
        <dbReference type="ARBA" id="ARBA00015972"/>
    </source>
</evidence>